<comment type="caution">
    <text evidence="2">The sequence shown here is derived from an EMBL/GenBank/DDBJ whole genome shotgun (WGS) entry which is preliminary data.</text>
</comment>
<evidence type="ECO:0000256" key="1">
    <source>
        <dbReference type="SAM" id="MobiDB-lite"/>
    </source>
</evidence>
<reference evidence="2 3" key="1">
    <citation type="submission" date="2019-02" db="EMBL/GenBank/DDBJ databases">
        <title>Genome sequencing of the rare red list fungi Phellinidium pouzarii.</title>
        <authorList>
            <person name="Buettner E."/>
            <person name="Kellner H."/>
        </authorList>
    </citation>
    <scope>NUCLEOTIDE SEQUENCE [LARGE SCALE GENOMIC DNA]</scope>
    <source>
        <strain evidence="2 3">DSM 108285</strain>
    </source>
</reference>
<name>A0A4S4L1Y8_9AGAM</name>
<proteinExistence type="predicted"/>
<accession>A0A4S4L1Y8</accession>
<feature type="compositionally biased region" description="Basic and acidic residues" evidence="1">
    <location>
        <begin position="25"/>
        <end position="36"/>
    </location>
</feature>
<gene>
    <name evidence="2" type="ORF">EW145_g5401</name>
</gene>
<sequence>MPPKFPNAAVPIIVTVTKIASIERNQAEKTRSRDTLIRQSCTPSTKSSAFPFPPPHVFILPSNALHLYHATEGSDDQAIVPMPLPEQPSLTESENKAVTPNPLTEATASLSDSSSELTDEARALELVQAAISGSVDIAGDFHRLNQPTSTPVRVFFPPPTRQPDSSVDKATLNTMLSLARMIIAATSATHL</sequence>
<feature type="compositionally biased region" description="Polar residues" evidence="1">
    <location>
        <begin position="37"/>
        <end position="48"/>
    </location>
</feature>
<dbReference type="AlphaFoldDB" id="A0A4S4L1Y8"/>
<dbReference type="Proteomes" id="UP000308199">
    <property type="component" value="Unassembled WGS sequence"/>
</dbReference>
<feature type="region of interest" description="Disordered" evidence="1">
    <location>
        <begin position="25"/>
        <end position="48"/>
    </location>
</feature>
<evidence type="ECO:0000313" key="2">
    <source>
        <dbReference type="EMBL" id="THH04598.1"/>
    </source>
</evidence>
<evidence type="ECO:0000313" key="3">
    <source>
        <dbReference type="Proteomes" id="UP000308199"/>
    </source>
</evidence>
<dbReference type="EMBL" id="SGPK01000328">
    <property type="protein sequence ID" value="THH04598.1"/>
    <property type="molecule type" value="Genomic_DNA"/>
</dbReference>
<keyword evidence="3" id="KW-1185">Reference proteome</keyword>
<organism evidence="2 3">
    <name type="scientific">Phellinidium pouzarii</name>
    <dbReference type="NCBI Taxonomy" id="167371"/>
    <lineage>
        <taxon>Eukaryota</taxon>
        <taxon>Fungi</taxon>
        <taxon>Dikarya</taxon>
        <taxon>Basidiomycota</taxon>
        <taxon>Agaricomycotina</taxon>
        <taxon>Agaricomycetes</taxon>
        <taxon>Hymenochaetales</taxon>
        <taxon>Hymenochaetaceae</taxon>
        <taxon>Phellinidium</taxon>
    </lineage>
</organism>
<protein>
    <submittedName>
        <fullName evidence="2">Uncharacterized protein</fullName>
    </submittedName>
</protein>